<keyword evidence="4 5" id="KW-0472">Membrane</keyword>
<evidence type="ECO:0000256" key="5">
    <source>
        <dbReference type="SAM" id="Phobius"/>
    </source>
</evidence>
<gene>
    <name evidence="7" type="ORF">TeGR_g14215</name>
</gene>
<evidence type="ECO:0000256" key="1">
    <source>
        <dbReference type="ARBA" id="ARBA00004141"/>
    </source>
</evidence>
<proteinExistence type="predicted"/>
<feature type="non-terminal residue" evidence="7">
    <location>
        <position position="1"/>
    </location>
</feature>
<comment type="caution">
    <text evidence="7">The sequence shown here is derived from an EMBL/GenBank/DDBJ whole genome shotgun (WGS) entry which is preliminary data.</text>
</comment>
<evidence type="ECO:0000256" key="3">
    <source>
        <dbReference type="ARBA" id="ARBA00022989"/>
    </source>
</evidence>
<dbReference type="PANTHER" id="PTHR22950:SF652">
    <property type="entry name" value="TRANSMEMBRANE AMINO ACID TRANSPORTER FAMILY PROTEIN"/>
    <property type="match status" value="1"/>
</dbReference>
<dbReference type="Proteomes" id="UP001165060">
    <property type="component" value="Unassembled WGS sequence"/>
</dbReference>
<name>A0ABQ6MT32_9STRA</name>
<organism evidence="7 8">
    <name type="scientific">Tetraparma gracilis</name>
    <dbReference type="NCBI Taxonomy" id="2962635"/>
    <lineage>
        <taxon>Eukaryota</taxon>
        <taxon>Sar</taxon>
        <taxon>Stramenopiles</taxon>
        <taxon>Ochrophyta</taxon>
        <taxon>Bolidophyceae</taxon>
        <taxon>Parmales</taxon>
        <taxon>Triparmaceae</taxon>
        <taxon>Tetraparma</taxon>
    </lineage>
</organism>
<feature type="domain" description="Amino acid transporter transmembrane" evidence="6">
    <location>
        <begin position="6"/>
        <end position="138"/>
    </location>
</feature>
<protein>
    <recommendedName>
        <fullName evidence="6">Amino acid transporter transmembrane domain-containing protein</fullName>
    </recommendedName>
</protein>
<evidence type="ECO:0000313" key="8">
    <source>
        <dbReference type="Proteomes" id="UP001165060"/>
    </source>
</evidence>
<sequence length="141" mass="14923">PPPPPAYAFDQAGVILAFVFLLLIGVCADFTVYSLVSCSRRSGEPSFEGVARYALGEAGYRATLLSVVVTCSLAVVGYAVLLRDLLEPLYSRLAGLTPAIAEWTRPVGGNVLMVGLAVLVTPLMFLDSLTALKPMGVVSCW</sequence>
<dbReference type="Pfam" id="PF01490">
    <property type="entry name" value="Aa_trans"/>
    <property type="match status" value="1"/>
</dbReference>
<dbReference type="PANTHER" id="PTHR22950">
    <property type="entry name" value="AMINO ACID TRANSPORTER"/>
    <property type="match status" value="1"/>
</dbReference>
<feature type="transmembrane region" description="Helical" evidence="5">
    <location>
        <begin position="62"/>
        <end position="81"/>
    </location>
</feature>
<keyword evidence="8" id="KW-1185">Reference proteome</keyword>
<keyword evidence="2 5" id="KW-0812">Transmembrane</keyword>
<dbReference type="EMBL" id="BRYB01004495">
    <property type="protein sequence ID" value="GMI32108.1"/>
    <property type="molecule type" value="Genomic_DNA"/>
</dbReference>
<evidence type="ECO:0000256" key="2">
    <source>
        <dbReference type="ARBA" id="ARBA00022692"/>
    </source>
</evidence>
<accession>A0ABQ6MT32</accession>
<dbReference type="InterPro" id="IPR013057">
    <property type="entry name" value="AA_transpt_TM"/>
</dbReference>
<evidence type="ECO:0000256" key="4">
    <source>
        <dbReference type="ARBA" id="ARBA00023136"/>
    </source>
</evidence>
<evidence type="ECO:0000259" key="6">
    <source>
        <dbReference type="Pfam" id="PF01490"/>
    </source>
</evidence>
<feature type="transmembrane region" description="Helical" evidence="5">
    <location>
        <begin position="107"/>
        <end position="126"/>
    </location>
</feature>
<keyword evidence="3 5" id="KW-1133">Transmembrane helix</keyword>
<reference evidence="7 8" key="1">
    <citation type="journal article" date="2023" name="Commun. Biol.">
        <title>Genome analysis of Parmales, the sister group of diatoms, reveals the evolutionary specialization of diatoms from phago-mixotrophs to photoautotrophs.</title>
        <authorList>
            <person name="Ban H."/>
            <person name="Sato S."/>
            <person name="Yoshikawa S."/>
            <person name="Yamada K."/>
            <person name="Nakamura Y."/>
            <person name="Ichinomiya M."/>
            <person name="Sato N."/>
            <person name="Blanc-Mathieu R."/>
            <person name="Endo H."/>
            <person name="Kuwata A."/>
            <person name="Ogata H."/>
        </authorList>
    </citation>
    <scope>NUCLEOTIDE SEQUENCE [LARGE SCALE GENOMIC DNA]</scope>
</reference>
<evidence type="ECO:0000313" key="7">
    <source>
        <dbReference type="EMBL" id="GMI32108.1"/>
    </source>
</evidence>
<comment type="subcellular location">
    <subcellularLocation>
        <location evidence="1">Membrane</location>
        <topology evidence="1">Multi-pass membrane protein</topology>
    </subcellularLocation>
</comment>
<feature type="transmembrane region" description="Helical" evidence="5">
    <location>
        <begin position="12"/>
        <end position="36"/>
    </location>
</feature>